<feature type="active site" description="Charge relay system" evidence="5">
    <location>
        <position position="243"/>
    </location>
</feature>
<feature type="domain" description="Peptidase S8/S53" evidence="6">
    <location>
        <begin position="50"/>
        <end position="278"/>
    </location>
</feature>
<keyword evidence="8" id="KW-1185">Reference proteome</keyword>
<evidence type="ECO:0000259" key="6">
    <source>
        <dbReference type="Pfam" id="PF00082"/>
    </source>
</evidence>
<dbReference type="AlphaFoldDB" id="A0A8J3WT38"/>
<evidence type="ECO:0000256" key="1">
    <source>
        <dbReference type="ARBA" id="ARBA00011073"/>
    </source>
</evidence>
<dbReference type="EMBL" id="BOOK01000023">
    <property type="protein sequence ID" value="GII01389.1"/>
    <property type="molecule type" value="Genomic_DNA"/>
</dbReference>
<feature type="active site" description="Charge relay system" evidence="5">
    <location>
        <position position="99"/>
    </location>
</feature>
<dbReference type="InterPro" id="IPR023827">
    <property type="entry name" value="Peptidase_S8_Asp-AS"/>
</dbReference>
<dbReference type="CDD" id="cd07492">
    <property type="entry name" value="Peptidases_S8_8"/>
    <property type="match status" value="1"/>
</dbReference>
<evidence type="ECO:0000256" key="4">
    <source>
        <dbReference type="ARBA" id="ARBA00022825"/>
    </source>
</evidence>
<evidence type="ECO:0000256" key="2">
    <source>
        <dbReference type="ARBA" id="ARBA00022670"/>
    </source>
</evidence>
<dbReference type="Pfam" id="PF00082">
    <property type="entry name" value="Peptidase_S8"/>
    <property type="match status" value="1"/>
</dbReference>
<dbReference type="SUPFAM" id="SSF52743">
    <property type="entry name" value="Subtilisin-like"/>
    <property type="match status" value="1"/>
</dbReference>
<reference evidence="7" key="1">
    <citation type="submission" date="2021-01" db="EMBL/GenBank/DDBJ databases">
        <title>Whole genome shotgun sequence of Planobispora takensis NBRC 109077.</title>
        <authorList>
            <person name="Komaki H."/>
            <person name="Tamura T."/>
        </authorList>
    </citation>
    <scope>NUCLEOTIDE SEQUENCE</scope>
    <source>
        <strain evidence="7">NBRC 109077</strain>
    </source>
</reference>
<name>A0A8J3WT38_9ACTN</name>
<dbReference type="InterPro" id="IPR015500">
    <property type="entry name" value="Peptidase_S8_subtilisin-rel"/>
</dbReference>
<dbReference type="Gene3D" id="3.40.50.200">
    <property type="entry name" value="Peptidase S8/S53 domain"/>
    <property type="match status" value="1"/>
</dbReference>
<comment type="similarity">
    <text evidence="1 5">Belongs to the peptidase S8 family.</text>
</comment>
<keyword evidence="2 5" id="KW-0645">Protease</keyword>
<protein>
    <recommendedName>
        <fullName evidence="6">Peptidase S8/S53 domain-containing protein</fullName>
    </recommendedName>
</protein>
<keyword evidence="3 5" id="KW-0378">Hydrolase</keyword>
<dbReference type="InterPro" id="IPR000209">
    <property type="entry name" value="Peptidase_S8/S53_dom"/>
</dbReference>
<dbReference type="InterPro" id="IPR034067">
    <property type="entry name" value="Serine_protease_KerA-like_dom"/>
</dbReference>
<dbReference type="PROSITE" id="PS51892">
    <property type="entry name" value="SUBTILASE"/>
    <property type="match status" value="1"/>
</dbReference>
<dbReference type="GO" id="GO:0006508">
    <property type="term" value="P:proteolysis"/>
    <property type="evidence" value="ECO:0007669"/>
    <property type="project" value="UniProtKB-KW"/>
</dbReference>
<organism evidence="7 8">
    <name type="scientific">Planobispora takensis</name>
    <dbReference type="NCBI Taxonomy" id="1367882"/>
    <lineage>
        <taxon>Bacteria</taxon>
        <taxon>Bacillati</taxon>
        <taxon>Actinomycetota</taxon>
        <taxon>Actinomycetes</taxon>
        <taxon>Streptosporangiales</taxon>
        <taxon>Streptosporangiaceae</taxon>
        <taxon>Planobispora</taxon>
    </lineage>
</organism>
<evidence type="ECO:0000313" key="7">
    <source>
        <dbReference type="EMBL" id="GII01389.1"/>
    </source>
</evidence>
<dbReference type="PROSITE" id="PS00136">
    <property type="entry name" value="SUBTILASE_ASP"/>
    <property type="match status" value="1"/>
</dbReference>
<dbReference type="PANTHER" id="PTHR43806">
    <property type="entry name" value="PEPTIDASE S8"/>
    <property type="match status" value="1"/>
</dbReference>
<comment type="caution">
    <text evidence="7">The sequence shown here is derived from an EMBL/GenBank/DDBJ whole genome shotgun (WGS) entry which is preliminary data.</text>
</comment>
<dbReference type="InterPro" id="IPR050131">
    <property type="entry name" value="Peptidase_S8_subtilisin-like"/>
</dbReference>
<dbReference type="InterPro" id="IPR036852">
    <property type="entry name" value="Peptidase_S8/S53_dom_sf"/>
</dbReference>
<keyword evidence="4 5" id="KW-0720">Serine protease</keyword>
<sequence>MTPGAVEGAVRPEITGLVWNMRDLTSADIPVTAEWAPRITPEWAWGGSTGRGVRVCVVDSGVDGDHPLVGPVTGAYAVEPGPDGAPVVRESAASDPAGHGTACAGIVRRLAPECELYSVRVLGAGFSGSGDAFVAGLRWAVRQGFDVVNLSLSTTRHKFADALRAVADEAYFRRTVLVAAAHNMRVESYPWRFSSVVSVGSHAEGDPRLVLYNPAPPVEFFAHGSDVEVAWPGGKTTRGTGNSFATPHVAGLCALILSKHPALTVFQLKNVLYLTAANVKGDL</sequence>
<dbReference type="GO" id="GO:0004252">
    <property type="term" value="F:serine-type endopeptidase activity"/>
    <property type="evidence" value="ECO:0007669"/>
    <property type="project" value="UniProtKB-UniRule"/>
</dbReference>
<dbReference type="Proteomes" id="UP000634476">
    <property type="component" value="Unassembled WGS sequence"/>
</dbReference>
<dbReference type="PANTHER" id="PTHR43806:SF11">
    <property type="entry name" value="CEREVISIN-RELATED"/>
    <property type="match status" value="1"/>
</dbReference>
<evidence type="ECO:0000313" key="8">
    <source>
        <dbReference type="Proteomes" id="UP000634476"/>
    </source>
</evidence>
<evidence type="ECO:0000256" key="3">
    <source>
        <dbReference type="ARBA" id="ARBA00022801"/>
    </source>
</evidence>
<accession>A0A8J3WT38</accession>
<feature type="active site" description="Charge relay system" evidence="5">
    <location>
        <position position="59"/>
    </location>
</feature>
<gene>
    <name evidence="7" type="ORF">Pta02_33970</name>
</gene>
<evidence type="ECO:0000256" key="5">
    <source>
        <dbReference type="PROSITE-ProRule" id="PRU01240"/>
    </source>
</evidence>
<dbReference type="PRINTS" id="PR00723">
    <property type="entry name" value="SUBTILISIN"/>
</dbReference>
<dbReference type="RefSeq" id="WP_203875768.1">
    <property type="nucleotide sequence ID" value="NZ_BOOK01000023.1"/>
</dbReference>
<proteinExistence type="inferred from homology"/>